<evidence type="ECO:0000313" key="3">
    <source>
        <dbReference type="Proteomes" id="UP000177622"/>
    </source>
</evidence>
<proteinExistence type="predicted"/>
<dbReference type="AlphaFoldDB" id="A0A1F5L999"/>
<comment type="caution">
    <text evidence="2">The sequence shown here is derived from an EMBL/GenBank/DDBJ whole genome shotgun (WGS) entry which is preliminary data.</text>
</comment>
<evidence type="ECO:0000256" key="1">
    <source>
        <dbReference type="SAM" id="SignalP"/>
    </source>
</evidence>
<feature type="signal peptide" evidence="1">
    <location>
        <begin position="1"/>
        <end position="18"/>
    </location>
</feature>
<dbReference type="RefSeq" id="XP_022485245.1">
    <property type="nucleotide sequence ID" value="XM_022634900.1"/>
</dbReference>
<evidence type="ECO:0000313" key="2">
    <source>
        <dbReference type="EMBL" id="OGE49794.1"/>
    </source>
</evidence>
<dbReference type="GeneID" id="34579634"/>
<gene>
    <name evidence="2" type="ORF">PENARI_c019G12020</name>
</gene>
<dbReference type="OrthoDB" id="3497702at2759"/>
<organism evidence="2 3">
    <name type="scientific">Penicillium arizonense</name>
    <dbReference type="NCBI Taxonomy" id="1835702"/>
    <lineage>
        <taxon>Eukaryota</taxon>
        <taxon>Fungi</taxon>
        <taxon>Dikarya</taxon>
        <taxon>Ascomycota</taxon>
        <taxon>Pezizomycotina</taxon>
        <taxon>Eurotiomycetes</taxon>
        <taxon>Eurotiomycetidae</taxon>
        <taxon>Eurotiales</taxon>
        <taxon>Aspergillaceae</taxon>
        <taxon>Penicillium</taxon>
    </lineage>
</organism>
<keyword evidence="3" id="KW-1185">Reference proteome</keyword>
<dbReference type="Proteomes" id="UP000177622">
    <property type="component" value="Unassembled WGS sequence"/>
</dbReference>
<reference evidence="2 3" key="1">
    <citation type="journal article" date="2016" name="Sci. Rep.">
        <title>Penicillium arizonense, a new, genome sequenced fungal species, reveals a high chemical diversity in secreted metabolites.</title>
        <authorList>
            <person name="Grijseels S."/>
            <person name="Nielsen J.C."/>
            <person name="Randelovic M."/>
            <person name="Nielsen J."/>
            <person name="Nielsen K.F."/>
            <person name="Workman M."/>
            <person name="Frisvad J.C."/>
        </authorList>
    </citation>
    <scope>NUCLEOTIDE SEQUENCE [LARGE SCALE GENOMIC DNA]</scope>
    <source>
        <strain evidence="2 3">CBS 141311</strain>
    </source>
</reference>
<accession>A0A1F5L999</accession>
<name>A0A1F5L999_PENAI</name>
<protein>
    <submittedName>
        <fullName evidence="2">Uncharacterized protein</fullName>
    </submittedName>
</protein>
<keyword evidence="1" id="KW-0732">Signal</keyword>
<feature type="chain" id="PRO_5009519380" evidence="1">
    <location>
        <begin position="19"/>
        <end position="128"/>
    </location>
</feature>
<dbReference type="EMBL" id="LXJU01000019">
    <property type="protein sequence ID" value="OGE49794.1"/>
    <property type="molecule type" value="Genomic_DNA"/>
</dbReference>
<sequence>MKFTFATLLPFMAVLAAASPLEARQWSQVTVALSNDQSGAYSGVAFLADDTEKSILSLFGSTSVGAGGTVKANAAQLTAFPQSINCVIKNNGAIIGTLTAQHTYADLDGNPNAAVPINLNNAKIRCHA</sequence>